<dbReference type="InterPro" id="IPR032809">
    <property type="entry name" value="Put_HupE_UreJ"/>
</dbReference>
<dbReference type="Proteomes" id="UP000249135">
    <property type="component" value="Unassembled WGS sequence"/>
</dbReference>
<evidence type="ECO:0000256" key="1">
    <source>
        <dbReference type="SAM" id="Phobius"/>
    </source>
</evidence>
<proteinExistence type="predicted"/>
<protein>
    <recommendedName>
        <fullName evidence="4">HupE/UreJ family protein</fullName>
    </recommendedName>
</protein>
<comment type="caution">
    <text evidence="2">The sequence shown here is derived from an EMBL/GenBank/DDBJ whole genome shotgun (WGS) entry which is preliminary data.</text>
</comment>
<evidence type="ECO:0008006" key="4">
    <source>
        <dbReference type="Google" id="ProtNLM"/>
    </source>
</evidence>
<gene>
    <name evidence="2" type="ORF">DI563_05230</name>
</gene>
<feature type="transmembrane region" description="Helical" evidence="1">
    <location>
        <begin position="207"/>
        <end position="227"/>
    </location>
</feature>
<sequence>MLLTPQRTAIGALLALALLAGLPLDALAHGISDADRQRMLTGGYLQYVGLGATHMLTGYDHLLFLFGVVFFLTNFRDVAKFVTVFTIGHCITLVFATYFKITWNYYLIDAIIAISVIYKGFDNNGGFQKFFDVKSPNLLVAVFGFGLLHGFGLSTRLQQLPLGDDSTSMLIRILSFNLGVELGQIAALAAMVAVLSIWRRRASFAKFSFAANLGLVFAGVMLLFMQLHGYQHDSDPDSFRFAVEEHKHVHDDMNVENTVDPSRESLN</sequence>
<accession>A0A2W5SBH9</accession>
<dbReference type="Pfam" id="PF13795">
    <property type="entry name" value="HupE_UreJ_2"/>
    <property type="match status" value="1"/>
</dbReference>
<evidence type="ECO:0000313" key="3">
    <source>
        <dbReference type="Proteomes" id="UP000249135"/>
    </source>
</evidence>
<dbReference type="EMBL" id="QFPP01000034">
    <property type="protein sequence ID" value="PZQ76983.1"/>
    <property type="molecule type" value="Genomic_DNA"/>
</dbReference>
<feature type="transmembrane region" description="Helical" evidence="1">
    <location>
        <begin position="44"/>
        <end position="71"/>
    </location>
</feature>
<organism evidence="2 3">
    <name type="scientific">Variovorax paradoxus</name>
    <dbReference type="NCBI Taxonomy" id="34073"/>
    <lineage>
        <taxon>Bacteria</taxon>
        <taxon>Pseudomonadati</taxon>
        <taxon>Pseudomonadota</taxon>
        <taxon>Betaproteobacteria</taxon>
        <taxon>Burkholderiales</taxon>
        <taxon>Comamonadaceae</taxon>
        <taxon>Variovorax</taxon>
    </lineage>
</organism>
<evidence type="ECO:0000313" key="2">
    <source>
        <dbReference type="EMBL" id="PZQ76983.1"/>
    </source>
</evidence>
<name>A0A2W5SBH9_VARPD</name>
<keyword evidence="1" id="KW-0812">Transmembrane</keyword>
<keyword evidence="1" id="KW-0472">Membrane</keyword>
<feature type="transmembrane region" description="Helical" evidence="1">
    <location>
        <begin position="133"/>
        <end position="153"/>
    </location>
</feature>
<feature type="transmembrane region" description="Helical" evidence="1">
    <location>
        <begin position="78"/>
        <end position="99"/>
    </location>
</feature>
<feature type="transmembrane region" description="Helical" evidence="1">
    <location>
        <begin position="105"/>
        <end position="121"/>
    </location>
</feature>
<reference evidence="2 3" key="1">
    <citation type="submission" date="2017-08" db="EMBL/GenBank/DDBJ databases">
        <title>Infants hospitalized years apart are colonized by the same room-sourced microbial strains.</title>
        <authorList>
            <person name="Brooks B."/>
            <person name="Olm M.R."/>
            <person name="Firek B.A."/>
            <person name="Baker R."/>
            <person name="Thomas B.C."/>
            <person name="Morowitz M.J."/>
            <person name="Banfield J.F."/>
        </authorList>
    </citation>
    <scope>NUCLEOTIDE SEQUENCE [LARGE SCALE GENOMIC DNA]</scope>
    <source>
        <strain evidence="2">S2_005_003_R2_41</strain>
    </source>
</reference>
<keyword evidence="1" id="KW-1133">Transmembrane helix</keyword>
<dbReference type="AlphaFoldDB" id="A0A2W5SBH9"/>
<feature type="transmembrane region" description="Helical" evidence="1">
    <location>
        <begin position="173"/>
        <end position="195"/>
    </location>
</feature>